<dbReference type="PANTHER" id="PTHR43047">
    <property type="entry name" value="TWO-COMPONENT HISTIDINE PROTEIN KINASE"/>
    <property type="match status" value="1"/>
</dbReference>
<dbReference type="InterPro" id="IPR000700">
    <property type="entry name" value="PAS-assoc_C"/>
</dbReference>
<accession>A0ABX1GFU5</accession>
<dbReference type="Gene3D" id="1.10.287.130">
    <property type="match status" value="1"/>
</dbReference>
<evidence type="ECO:0000259" key="8">
    <source>
        <dbReference type="PROSITE" id="PS50112"/>
    </source>
</evidence>
<dbReference type="NCBIfam" id="TIGR00229">
    <property type="entry name" value="sensory_box"/>
    <property type="match status" value="2"/>
</dbReference>
<dbReference type="Pfam" id="PF00512">
    <property type="entry name" value="HisKA"/>
    <property type="match status" value="1"/>
</dbReference>
<organism evidence="10 11">
    <name type="scientific">Spongiibacter thalassae</name>
    <dbReference type="NCBI Taxonomy" id="2721624"/>
    <lineage>
        <taxon>Bacteria</taxon>
        <taxon>Pseudomonadati</taxon>
        <taxon>Pseudomonadota</taxon>
        <taxon>Gammaproteobacteria</taxon>
        <taxon>Cellvibrionales</taxon>
        <taxon>Spongiibacteraceae</taxon>
        <taxon>Spongiibacter</taxon>
    </lineage>
</organism>
<proteinExistence type="predicted"/>
<dbReference type="SUPFAM" id="SSF55874">
    <property type="entry name" value="ATPase domain of HSP90 chaperone/DNA topoisomerase II/histidine kinase"/>
    <property type="match status" value="1"/>
</dbReference>
<evidence type="ECO:0000256" key="3">
    <source>
        <dbReference type="ARBA" id="ARBA00022553"/>
    </source>
</evidence>
<protein>
    <recommendedName>
        <fullName evidence="2">histidine kinase</fullName>
        <ecNumber evidence="2">2.7.13.3</ecNumber>
    </recommendedName>
</protein>
<keyword evidence="6" id="KW-0472">Membrane</keyword>
<comment type="caution">
    <text evidence="10">The sequence shown here is derived from an EMBL/GenBank/DDBJ whole genome shotgun (WGS) entry which is preliminary data.</text>
</comment>
<comment type="catalytic activity">
    <reaction evidence="1">
        <text>ATP + protein L-histidine = ADP + protein N-phospho-L-histidine.</text>
        <dbReference type="EC" id="2.7.13.3"/>
    </reaction>
</comment>
<dbReference type="SMART" id="SM00387">
    <property type="entry name" value="HATPase_c"/>
    <property type="match status" value="1"/>
</dbReference>
<evidence type="ECO:0000256" key="4">
    <source>
        <dbReference type="ARBA" id="ARBA00022679"/>
    </source>
</evidence>
<feature type="domain" description="Histidine kinase" evidence="7">
    <location>
        <begin position="510"/>
        <end position="739"/>
    </location>
</feature>
<dbReference type="RefSeq" id="WP_168450354.1">
    <property type="nucleotide sequence ID" value="NZ_JAAWWK010000003.1"/>
</dbReference>
<keyword evidence="6" id="KW-1133">Transmembrane helix</keyword>
<dbReference type="InterPro" id="IPR013767">
    <property type="entry name" value="PAS_fold"/>
</dbReference>
<dbReference type="Pfam" id="PF02518">
    <property type="entry name" value="HATPase_c"/>
    <property type="match status" value="1"/>
</dbReference>
<evidence type="ECO:0000256" key="1">
    <source>
        <dbReference type="ARBA" id="ARBA00000085"/>
    </source>
</evidence>
<dbReference type="InterPro" id="IPR003661">
    <property type="entry name" value="HisK_dim/P_dom"/>
</dbReference>
<evidence type="ECO:0000256" key="6">
    <source>
        <dbReference type="SAM" id="Phobius"/>
    </source>
</evidence>
<feature type="domain" description="PAC" evidence="9">
    <location>
        <begin position="422"/>
        <end position="474"/>
    </location>
</feature>
<evidence type="ECO:0000256" key="5">
    <source>
        <dbReference type="ARBA" id="ARBA00022777"/>
    </source>
</evidence>
<keyword evidence="6" id="KW-0812">Transmembrane</keyword>
<dbReference type="Gene3D" id="3.30.565.10">
    <property type="entry name" value="Histidine kinase-like ATPase, C-terminal domain"/>
    <property type="match status" value="1"/>
</dbReference>
<dbReference type="SMART" id="SM00086">
    <property type="entry name" value="PAC"/>
    <property type="match status" value="1"/>
</dbReference>
<dbReference type="EC" id="2.7.13.3" evidence="2"/>
<keyword evidence="11" id="KW-1185">Reference proteome</keyword>
<dbReference type="InterPro" id="IPR001610">
    <property type="entry name" value="PAC"/>
</dbReference>
<evidence type="ECO:0000256" key="2">
    <source>
        <dbReference type="ARBA" id="ARBA00012438"/>
    </source>
</evidence>
<keyword evidence="4" id="KW-0808">Transferase</keyword>
<dbReference type="Gene3D" id="3.30.450.20">
    <property type="entry name" value="PAS domain"/>
    <property type="match status" value="2"/>
</dbReference>
<evidence type="ECO:0000313" key="11">
    <source>
        <dbReference type="Proteomes" id="UP000765845"/>
    </source>
</evidence>
<feature type="domain" description="PAS" evidence="8">
    <location>
        <begin position="216"/>
        <end position="286"/>
    </location>
</feature>
<dbReference type="InterPro" id="IPR005467">
    <property type="entry name" value="His_kinase_dom"/>
</dbReference>
<dbReference type="InterPro" id="IPR000014">
    <property type="entry name" value="PAS"/>
</dbReference>
<dbReference type="Pfam" id="PF00989">
    <property type="entry name" value="PAS"/>
    <property type="match status" value="2"/>
</dbReference>
<dbReference type="InterPro" id="IPR036097">
    <property type="entry name" value="HisK_dim/P_sf"/>
</dbReference>
<feature type="transmembrane region" description="Helical" evidence="6">
    <location>
        <begin position="22"/>
        <end position="42"/>
    </location>
</feature>
<dbReference type="SMART" id="SM00388">
    <property type="entry name" value="HisKA"/>
    <property type="match status" value="1"/>
</dbReference>
<keyword evidence="3" id="KW-0597">Phosphoprotein</keyword>
<sequence length="876" mass="98200">MGLVLCSLKAAASEGQTRAFGLLAGGVVVACIGLFAGLFLIITNFQSKTTDHTEQSQFFNFSRNYVELSQLLQHGAIINDWAARRESGDIQGLAQLQNDFRRSEVLLRAMPYKADVGPALERLHSILSLYRADVAGKFPLNFKLDQKAIADALAELEAERDSRFVLYRDRISNARRHALTFEISFVLGLCFLLCACLYGLRVLAELRQRSIDLAFQRQRAESLVEGLPGAVLVCKINGEIVGQSATVHRLLGYRPADLVGQSIDMLFPERFRAQFQVFIRNFLAGAGGDDNSGKGREMVMASHSGREMAMELQLGRFDDVEKGSMFLLQLRDVSDQKLLHEQYQYSEQRFSLAIRASGVGIWDWNLRTHMVYVSQSWLALVGEESRLPSKDLELFSRCIAADDQAELRKKMFDFLRSTEKTLSFEHQLKRANGRLVEVVCHIAAQRDATGRVTRIVGVHRDITEYKEFTRQKDAALRQLQDKLRLATMQITQAEQAVAEAASGRETFFNVVGHEIRTPMNAIVGMSDLLFKTRLDREQKSMLDTIRRSSSNLLATLDGIVDFSALESGELQLQPENVQLLDVVENLVESFAGQAEKHKQQLLLQVDPNLSSSFYTDPRRLRQVISALLENALKFSVYTVPRGIAQLRLRAAGETEVSRHSWASLVVEVRDNGVGIPENVREQIFTAFVQVEGSRARRFGGLGLGLAVASGLVKLMGGVIEVDEVGGEWTCFRVLLPSRDPIISQLSPVSRDEAMVLLYTEDARLRENVAIALQRYGWWARQFGDRESLLNKMRSMNLGQDRQKLILLTDNASQVLSEECEKRSIHRLLMTPRPRDAEAKSAAGVFLDPLLPSQLNRQLSRLFPPSVSLVKAQRPAG</sequence>
<dbReference type="CDD" id="cd00082">
    <property type="entry name" value="HisKA"/>
    <property type="match status" value="1"/>
</dbReference>
<dbReference type="InterPro" id="IPR003594">
    <property type="entry name" value="HATPase_dom"/>
</dbReference>
<dbReference type="PROSITE" id="PS50109">
    <property type="entry name" value="HIS_KIN"/>
    <property type="match status" value="1"/>
</dbReference>
<evidence type="ECO:0000259" key="7">
    <source>
        <dbReference type="PROSITE" id="PS50109"/>
    </source>
</evidence>
<dbReference type="CDD" id="cd00130">
    <property type="entry name" value="PAS"/>
    <property type="match status" value="2"/>
</dbReference>
<dbReference type="SMART" id="SM00091">
    <property type="entry name" value="PAS"/>
    <property type="match status" value="2"/>
</dbReference>
<gene>
    <name evidence="10" type="ORF">HCU74_10315</name>
</gene>
<dbReference type="Proteomes" id="UP000765845">
    <property type="component" value="Unassembled WGS sequence"/>
</dbReference>
<evidence type="ECO:0000313" key="10">
    <source>
        <dbReference type="EMBL" id="NKI17816.1"/>
    </source>
</evidence>
<reference evidence="10 11" key="1">
    <citation type="submission" date="2020-04" db="EMBL/GenBank/DDBJ databases">
        <authorList>
            <person name="Yoon J."/>
        </authorList>
    </citation>
    <scope>NUCLEOTIDE SEQUENCE [LARGE SCALE GENOMIC DNA]</scope>
    <source>
        <strain evidence="10 11">KMU-166</strain>
    </source>
</reference>
<dbReference type="SUPFAM" id="SSF55785">
    <property type="entry name" value="PYP-like sensor domain (PAS domain)"/>
    <property type="match status" value="2"/>
</dbReference>
<feature type="transmembrane region" description="Helical" evidence="6">
    <location>
        <begin position="178"/>
        <end position="200"/>
    </location>
</feature>
<dbReference type="PRINTS" id="PR00344">
    <property type="entry name" value="BCTRLSENSOR"/>
</dbReference>
<dbReference type="InterPro" id="IPR035965">
    <property type="entry name" value="PAS-like_dom_sf"/>
</dbReference>
<dbReference type="EMBL" id="JAAWWK010000003">
    <property type="protein sequence ID" value="NKI17816.1"/>
    <property type="molecule type" value="Genomic_DNA"/>
</dbReference>
<evidence type="ECO:0000259" key="9">
    <source>
        <dbReference type="PROSITE" id="PS50113"/>
    </source>
</evidence>
<name>A0ABX1GFU5_9GAMM</name>
<dbReference type="InterPro" id="IPR036890">
    <property type="entry name" value="HATPase_C_sf"/>
</dbReference>
<dbReference type="PROSITE" id="PS50113">
    <property type="entry name" value="PAC"/>
    <property type="match status" value="1"/>
</dbReference>
<dbReference type="PROSITE" id="PS50112">
    <property type="entry name" value="PAS"/>
    <property type="match status" value="1"/>
</dbReference>
<dbReference type="SUPFAM" id="SSF47384">
    <property type="entry name" value="Homodimeric domain of signal transducing histidine kinase"/>
    <property type="match status" value="1"/>
</dbReference>
<keyword evidence="5" id="KW-0418">Kinase</keyword>
<dbReference type="InterPro" id="IPR004358">
    <property type="entry name" value="Sig_transdc_His_kin-like_C"/>
</dbReference>